<accession>A0ABZ2YRJ5</accession>
<dbReference type="Proteomes" id="UP001485459">
    <property type="component" value="Chromosome"/>
</dbReference>
<organism evidence="1 2">
    <name type="scientific">Chitinophaga pollutisoli</name>
    <dbReference type="NCBI Taxonomy" id="3133966"/>
    <lineage>
        <taxon>Bacteria</taxon>
        <taxon>Pseudomonadati</taxon>
        <taxon>Bacteroidota</taxon>
        <taxon>Chitinophagia</taxon>
        <taxon>Chitinophagales</taxon>
        <taxon>Chitinophagaceae</taxon>
        <taxon>Chitinophaga</taxon>
    </lineage>
</organism>
<evidence type="ECO:0000313" key="1">
    <source>
        <dbReference type="EMBL" id="WZN42089.1"/>
    </source>
</evidence>
<protein>
    <submittedName>
        <fullName evidence="1">DUF3408 domain-containing protein</fullName>
    </submittedName>
</protein>
<gene>
    <name evidence="1" type="ORF">WJU16_03445</name>
</gene>
<proteinExistence type="predicted"/>
<sequence length="96" mass="11354">MKKNIKNGKPMQANNGSVKKESYGTQFLKQHAMACRGEKSIYIRPEYHERIVRIVHVIGDDKIPLYAYLDNILKHHFEQFEKAITEDFNEKFKPIF</sequence>
<dbReference type="Pfam" id="PF11888">
    <property type="entry name" value="DUF3408"/>
    <property type="match status" value="1"/>
</dbReference>
<reference evidence="2" key="1">
    <citation type="submission" date="2024-03" db="EMBL/GenBank/DDBJ databases">
        <title>Chitinophaga horti sp. nov., isolated from garden soil.</title>
        <authorList>
            <person name="Lee D.S."/>
            <person name="Han D.M."/>
            <person name="Baek J.H."/>
            <person name="Choi D.G."/>
            <person name="Jeon J.H."/>
            <person name="Jeon C.O."/>
        </authorList>
    </citation>
    <scope>NUCLEOTIDE SEQUENCE [LARGE SCALE GENOMIC DNA]</scope>
    <source>
        <strain evidence="2">GPA1</strain>
    </source>
</reference>
<keyword evidence="2" id="KW-1185">Reference proteome</keyword>
<dbReference type="EMBL" id="CP149822">
    <property type="protein sequence ID" value="WZN42089.1"/>
    <property type="molecule type" value="Genomic_DNA"/>
</dbReference>
<dbReference type="InterPro" id="IPR021823">
    <property type="entry name" value="DUF3408"/>
</dbReference>
<name>A0ABZ2YRJ5_9BACT</name>
<evidence type="ECO:0000313" key="2">
    <source>
        <dbReference type="Proteomes" id="UP001485459"/>
    </source>
</evidence>
<dbReference type="RefSeq" id="WP_341836928.1">
    <property type="nucleotide sequence ID" value="NZ_CP149822.1"/>
</dbReference>